<keyword evidence="8 11" id="KW-0406">Ion transport</keyword>
<evidence type="ECO:0000313" key="13">
    <source>
        <dbReference type="EMBL" id="GAJ94822.1"/>
    </source>
</evidence>
<accession>A0AA87QCA0</accession>
<evidence type="ECO:0000256" key="10">
    <source>
        <dbReference type="ARBA" id="ARBA00023310"/>
    </source>
</evidence>
<dbReference type="Gene3D" id="1.20.120.220">
    <property type="entry name" value="ATP synthase, F0 complex, subunit A"/>
    <property type="match status" value="1"/>
</dbReference>
<dbReference type="PANTHER" id="PTHR11410:SF0">
    <property type="entry name" value="ATP SYNTHASE SUBUNIT A"/>
    <property type="match status" value="1"/>
</dbReference>
<protein>
    <recommendedName>
        <fullName evidence="11 12">ATP synthase subunit a</fullName>
    </recommendedName>
    <alternativeName>
        <fullName evidence="11">ATP synthase F0 sector subunit a</fullName>
    </alternativeName>
    <alternativeName>
        <fullName evidence="11">F-ATPase subunit 6</fullName>
    </alternativeName>
</protein>
<reference evidence="13 14" key="1">
    <citation type="submission" date="2014-05" db="EMBL/GenBank/DDBJ databases">
        <title>Whole genome shotgun sequence of Rhizobium rhizogenes NBRC 13257.</title>
        <authorList>
            <person name="Katano-Makiyama Y."/>
            <person name="Hosoyama A."/>
            <person name="Hashimoto M."/>
            <person name="Hosoyama Y."/>
            <person name="Noguchi M."/>
            <person name="Tsuchikane K."/>
            <person name="Kimura A."/>
            <person name="Ohji S."/>
            <person name="Ichikawa N."/>
            <person name="Yamazoe A."/>
            <person name="Fujita N."/>
        </authorList>
    </citation>
    <scope>NUCLEOTIDE SEQUENCE [LARGE SCALE GENOMIC DNA]</scope>
    <source>
        <strain evidence="13 14">NBRC 13257</strain>
    </source>
</reference>
<keyword evidence="3 11" id="KW-0813">Transport</keyword>
<dbReference type="InterPro" id="IPR035908">
    <property type="entry name" value="F0_ATP_A_sf"/>
</dbReference>
<keyword evidence="11" id="KW-1003">Cell membrane</keyword>
<keyword evidence="5 11" id="KW-0812">Transmembrane</keyword>
<dbReference type="FunFam" id="1.20.120.220:FF:000003">
    <property type="entry name" value="ATP synthase subunit a"/>
    <property type="match status" value="1"/>
</dbReference>
<dbReference type="SUPFAM" id="SSF81336">
    <property type="entry name" value="F1F0 ATP synthase subunit A"/>
    <property type="match status" value="1"/>
</dbReference>
<dbReference type="CDD" id="cd00310">
    <property type="entry name" value="ATP-synt_Fo_a_6"/>
    <property type="match status" value="1"/>
</dbReference>
<sequence>MIKNEAEAALRRGFLVRGIRSIERENEREQAVANGPTHQFLIFKIIPIDIGGIDFSFTNASLFMVASAVLSAGFLYFATSARSVIPGRSQSVAEMAYEFIASMLKEGAGTKGMKFFPLVFSLFMFVLTANLLGMVPYFYTVTSQIIVTFALALLVILTVILYGFIKHGFGFLKLFVPQGVPGILLPLVVIIEIISFLSRPISLSVRLFANMLAGHITLKVFAGFVASLGTLGALGIGGAILPLIMTVALTGLEFLVAFLQAYVFAVLTCMYLNDAVHPGGH</sequence>
<dbReference type="PANTHER" id="PTHR11410">
    <property type="entry name" value="ATP SYNTHASE SUBUNIT A"/>
    <property type="match status" value="1"/>
</dbReference>
<dbReference type="InterPro" id="IPR000568">
    <property type="entry name" value="ATP_synth_F0_asu"/>
</dbReference>
<organism evidence="13 14">
    <name type="scientific">Rhizobium rhizogenes NBRC 13257</name>
    <dbReference type="NCBI Taxonomy" id="1220581"/>
    <lineage>
        <taxon>Bacteria</taxon>
        <taxon>Pseudomonadati</taxon>
        <taxon>Pseudomonadota</taxon>
        <taxon>Alphaproteobacteria</taxon>
        <taxon>Hyphomicrobiales</taxon>
        <taxon>Rhizobiaceae</taxon>
        <taxon>Rhizobium/Agrobacterium group</taxon>
        <taxon>Rhizobium</taxon>
    </lineage>
</organism>
<evidence type="ECO:0000256" key="8">
    <source>
        <dbReference type="ARBA" id="ARBA00023065"/>
    </source>
</evidence>
<dbReference type="Pfam" id="PF00119">
    <property type="entry name" value="ATP-synt_A"/>
    <property type="match status" value="1"/>
</dbReference>
<evidence type="ECO:0000313" key="14">
    <source>
        <dbReference type="Proteomes" id="UP000026941"/>
    </source>
</evidence>
<gene>
    <name evidence="11 13" type="primary">atpB</name>
    <name evidence="13" type="ORF">RRH01S_09_01370</name>
</gene>
<keyword evidence="10 11" id="KW-0066">ATP synthesis</keyword>
<dbReference type="AlphaFoldDB" id="A0AA87QCA0"/>
<evidence type="ECO:0000256" key="2">
    <source>
        <dbReference type="ARBA" id="ARBA00006810"/>
    </source>
</evidence>
<keyword evidence="7 11" id="KW-1133">Transmembrane helix</keyword>
<dbReference type="HAMAP" id="MF_01393">
    <property type="entry name" value="ATP_synth_a_bact"/>
    <property type="match status" value="1"/>
</dbReference>
<dbReference type="NCBIfam" id="NF004482">
    <property type="entry name" value="PRK05815.2-4"/>
    <property type="match status" value="1"/>
</dbReference>
<evidence type="ECO:0000256" key="1">
    <source>
        <dbReference type="ARBA" id="ARBA00004141"/>
    </source>
</evidence>
<dbReference type="GO" id="GO:0005886">
    <property type="term" value="C:plasma membrane"/>
    <property type="evidence" value="ECO:0007669"/>
    <property type="project" value="UniProtKB-SubCell"/>
</dbReference>
<feature type="transmembrane region" description="Helical" evidence="11">
    <location>
        <begin position="174"/>
        <end position="198"/>
    </location>
</feature>
<keyword evidence="9 11" id="KW-0472">Membrane</keyword>
<dbReference type="InterPro" id="IPR023011">
    <property type="entry name" value="ATP_synth_F0_asu_AS"/>
</dbReference>
<name>A0AA87QCA0_RHIRH</name>
<keyword evidence="4 11" id="KW-0138">CF(0)</keyword>
<evidence type="ECO:0000256" key="12">
    <source>
        <dbReference type="RuleBase" id="RU000483"/>
    </source>
</evidence>
<dbReference type="PRINTS" id="PR00123">
    <property type="entry name" value="ATPASEA"/>
</dbReference>
<evidence type="ECO:0000256" key="3">
    <source>
        <dbReference type="ARBA" id="ARBA00022448"/>
    </source>
</evidence>
<evidence type="ECO:0000256" key="6">
    <source>
        <dbReference type="ARBA" id="ARBA00022781"/>
    </source>
</evidence>
<evidence type="ECO:0000256" key="5">
    <source>
        <dbReference type="ARBA" id="ARBA00022692"/>
    </source>
</evidence>
<dbReference type="PROSITE" id="PS00449">
    <property type="entry name" value="ATPASE_A"/>
    <property type="match status" value="1"/>
</dbReference>
<proteinExistence type="inferred from homology"/>
<evidence type="ECO:0000256" key="11">
    <source>
        <dbReference type="HAMAP-Rule" id="MF_01393"/>
    </source>
</evidence>
<comment type="similarity">
    <text evidence="2 11 12">Belongs to the ATPase A chain family.</text>
</comment>
<evidence type="ECO:0000256" key="9">
    <source>
        <dbReference type="ARBA" id="ARBA00023136"/>
    </source>
</evidence>
<feature type="transmembrane region" description="Helical" evidence="11">
    <location>
        <begin position="252"/>
        <end position="273"/>
    </location>
</feature>
<dbReference type="Proteomes" id="UP000026941">
    <property type="component" value="Unassembled WGS sequence"/>
</dbReference>
<dbReference type="GO" id="GO:0045259">
    <property type="term" value="C:proton-transporting ATP synthase complex"/>
    <property type="evidence" value="ECO:0007669"/>
    <property type="project" value="UniProtKB-KW"/>
</dbReference>
<feature type="transmembrane region" description="Helical" evidence="11">
    <location>
        <begin position="145"/>
        <end position="165"/>
    </location>
</feature>
<comment type="subcellular location">
    <subcellularLocation>
        <location evidence="11 12">Cell membrane</location>
        <topology evidence="11 12">Multi-pass membrane protein</topology>
    </subcellularLocation>
    <subcellularLocation>
        <location evidence="1">Membrane</location>
        <topology evidence="1">Multi-pass membrane protein</topology>
    </subcellularLocation>
</comment>
<dbReference type="GO" id="GO:0046933">
    <property type="term" value="F:proton-transporting ATP synthase activity, rotational mechanism"/>
    <property type="evidence" value="ECO:0007669"/>
    <property type="project" value="UniProtKB-UniRule"/>
</dbReference>
<feature type="transmembrane region" description="Helical" evidence="11">
    <location>
        <begin position="115"/>
        <end position="139"/>
    </location>
</feature>
<comment type="caution">
    <text evidence="13">The sequence shown here is derived from an EMBL/GenBank/DDBJ whole genome shotgun (WGS) entry which is preliminary data.</text>
</comment>
<evidence type="ECO:0000256" key="7">
    <source>
        <dbReference type="ARBA" id="ARBA00022989"/>
    </source>
</evidence>
<feature type="transmembrane region" description="Helical" evidence="11">
    <location>
        <begin position="218"/>
        <end position="245"/>
    </location>
</feature>
<dbReference type="NCBIfam" id="TIGR01131">
    <property type="entry name" value="ATP_synt_6_or_A"/>
    <property type="match status" value="1"/>
</dbReference>
<comment type="function">
    <text evidence="11 12">Key component of the proton channel; it plays a direct role in the translocation of protons across the membrane.</text>
</comment>
<dbReference type="InterPro" id="IPR045083">
    <property type="entry name" value="ATP_synth_F0_asu_bact/mt"/>
</dbReference>
<feature type="transmembrane region" description="Helical" evidence="11">
    <location>
        <begin position="60"/>
        <end position="78"/>
    </location>
</feature>
<evidence type="ECO:0000256" key="4">
    <source>
        <dbReference type="ARBA" id="ARBA00022547"/>
    </source>
</evidence>
<dbReference type="EMBL" id="BAYX01000009">
    <property type="protein sequence ID" value="GAJ94822.1"/>
    <property type="molecule type" value="Genomic_DNA"/>
</dbReference>
<keyword evidence="6 11" id="KW-0375">Hydrogen ion transport</keyword>